<organism evidence="2 3">
    <name type="scientific">Musa troglodytarum</name>
    <name type="common">fe'i banana</name>
    <dbReference type="NCBI Taxonomy" id="320322"/>
    <lineage>
        <taxon>Eukaryota</taxon>
        <taxon>Viridiplantae</taxon>
        <taxon>Streptophyta</taxon>
        <taxon>Embryophyta</taxon>
        <taxon>Tracheophyta</taxon>
        <taxon>Spermatophyta</taxon>
        <taxon>Magnoliopsida</taxon>
        <taxon>Liliopsida</taxon>
        <taxon>Zingiberales</taxon>
        <taxon>Musaceae</taxon>
        <taxon>Musa</taxon>
    </lineage>
</organism>
<feature type="compositionally biased region" description="Basic and acidic residues" evidence="1">
    <location>
        <begin position="7"/>
        <end position="16"/>
    </location>
</feature>
<accession>A0A9E7H8U3</accession>
<name>A0A9E7H8U3_9LILI</name>
<protein>
    <submittedName>
        <fullName evidence="2">Uncharacterized protein</fullName>
    </submittedName>
</protein>
<proteinExistence type="predicted"/>
<sequence length="244" mass="28659">MQRLKTRKDPFKNRNDRKTRKTSRQESNWKARLKTKRRRKMDPKQERPRARARLKATKKTDQESKLEDKIEYEPKQLIRKHSAVSWGLTRARETLEEKPNSLPSGKVEEGGGGRREWGRRKRRRKREIPGGGDAVSPMERKTQKSLFTEENAEAKNSPEEDTAVASAVRRWRGRQPLAEETPWSSLGRKRVAAGERVAVFRARVRRAFVVRWVMGGFLQYHDSYLVQTRDPNYLDSGWIHLELN</sequence>
<feature type="region of interest" description="Disordered" evidence="1">
    <location>
        <begin position="1"/>
        <end position="71"/>
    </location>
</feature>
<feature type="compositionally biased region" description="Basic residues" evidence="1">
    <location>
        <begin position="31"/>
        <end position="41"/>
    </location>
</feature>
<evidence type="ECO:0000313" key="3">
    <source>
        <dbReference type="Proteomes" id="UP001055439"/>
    </source>
</evidence>
<dbReference type="EMBL" id="CP097510">
    <property type="protein sequence ID" value="URE28765.1"/>
    <property type="molecule type" value="Genomic_DNA"/>
</dbReference>
<feature type="compositionally biased region" description="Basic and acidic residues" evidence="1">
    <location>
        <begin position="106"/>
        <end position="116"/>
    </location>
</feature>
<evidence type="ECO:0000313" key="2">
    <source>
        <dbReference type="EMBL" id="URE28765.1"/>
    </source>
</evidence>
<gene>
    <name evidence="2" type="ORF">MUK42_11275</name>
</gene>
<feature type="compositionally biased region" description="Basic and acidic residues" evidence="1">
    <location>
        <begin position="58"/>
        <end position="71"/>
    </location>
</feature>
<dbReference type="AlphaFoldDB" id="A0A9E7H8U3"/>
<feature type="compositionally biased region" description="Basic residues" evidence="1">
    <location>
        <begin position="117"/>
        <end position="126"/>
    </location>
</feature>
<evidence type="ECO:0000256" key="1">
    <source>
        <dbReference type="SAM" id="MobiDB-lite"/>
    </source>
</evidence>
<dbReference type="Proteomes" id="UP001055439">
    <property type="component" value="Chromosome 8"/>
</dbReference>
<reference evidence="2" key="1">
    <citation type="submission" date="2022-05" db="EMBL/GenBank/DDBJ databases">
        <title>The Musa troglodytarum L. genome provides insights into the mechanism of non-climacteric behaviour and enrichment of carotenoids.</title>
        <authorList>
            <person name="Wang J."/>
        </authorList>
    </citation>
    <scope>NUCLEOTIDE SEQUENCE</scope>
    <source>
        <tissue evidence="2">Leaf</tissue>
    </source>
</reference>
<feature type="region of interest" description="Disordered" evidence="1">
    <location>
        <begin position="92"/>
        <end position="142"/>
    </location>
</feature>
<keyword evidence="3" id="KW-1185">Reference proteome</keyword>